<dbReference type="PANTHER" id="PTHR11986:SF79">
    <property type="entry name" value="ACETYLORNITHINE AMINOTRANSFERASE, MITOCHONDRIAL"/>
    <property type="match status" value="1"/>
</dbReference>
<dbReference type="GO" id="GO:0042802">
    <property type="term" value="F:identical protein binding"/>
    <property type="evidence" value="ECO:0007669"/>
    <property type="project" value="TreeGrafter"/>
</dbReference>
<dbReference type="EC" id="2.6.1.11" evidence="6"/>
<dbReference type="GO" id="GO:0003992">
    <property type="term" value="F:N2-acetyl-L-ornithine:2-oxoglutarate 5-aminotransferase activity"/>
    <property type="evidence" value="ECO:0007669"/>
    <property type="project" value="UniProtKB-EC"/>
</dbReference>
<accession>A0A4Y8X3J9</accession>
<dbReference type="AlphaFoldDB" id="A0A4Y8X3J9"/>
<dbReference type="EMBL" id="JACHMC010000001">
    <property type="protein sequence ID" value="MBB4882422.1"/>
    <property type="molecule type" value="Genomic_DNA"/>
</dbReference>
<keyword evidence="3 6" id="KW-0808">Transferase</keyword>
<dbReference type="Proteomes" id="UP000560081">
    <property type="component" value="Unassembled WGS sequence"/>
</dbReference>
<name>A0A4Y8X3J9_9MICC</name>
<dbReference type="CDD" id="cd00610">
    <property type="entry name" value="OAT_like"/>
    <property type="match status" value="1"/>
</dbReference>
<keyword evidence="2 6" id="KW-0032">Aminotransferase</keyword>
<dbReference type="InterPro" id="IPR015422">
    <property type="entry name" value="PyrdxlP-dep_Trfase_small"/>
</dbReference>
<dbReference type="PANTHER" id="PTHR11986">
    <property type="entry name" value="AMINOTRANSFERASE CLASS III"/>
    <property type="match status" value="1"/>
</dbReference>
<evidence type="ECO:0000256" key="3">
    <source>
        <dbReference type="ARBA" id="ARBA00022679"/>
    </source>
</evidence>
<gene>
    <name evidence="6" type="ORF">BJ976_000773</name>
</gene>
<evidence type="ECO:0000313" key="7">
    <source>
        <dbReference type="Proteomes" id="UP000560081"/>
    </source>
</evidence>
<dbReference type="SUPFAM" id="SSF53383">
    <property type="entry name" value="PLP-dependent transferases"/>
    <property type="match status" value="1"/>
</dbReference>
<dbReference type="InterPro" id="IPR005814">
    <property type="entry name" value="Aminotrans_3"/>
</dbReference>
<evidence type="ECO:0000313" key="6">
    <source>
        <dbReference type="EMBL" id="MBB4882422.1"/>
    </source>
</evidence>
<comment type="cofactor">
    <cofactor evidence="1">
        <name>pyridoxal 5'-phosphate</name>
        <dbReference type="ChEBI" id="CHEBI:597326"/>
    </cofactor>
</comment>
<evidence type="ECO:0000256" key="2">
    <source>
        <dbReference type="ARBA" id="ARBA00022576"/>
    </source>
</evidence>
<comment type="caution">
    <text evidence="6">The sequence shown here is derived from an EMBL/GenBank/DDBJ whole genome shotgun (WGS) entry which is preliminary data.</text>
</comment>
<evidence type="ECO:0000256" key="1">
    <source>
        <dbReference type="ARBA" id="ARBA00001933"/>
    </source>
</evidence>
<protein>
    <submittedName>
        <fullName evidence="6">Acetylornithine aminotransferase</fullName>
        <ecNumber evidence="6">2.6.1.11</ecNumber>
    </submittedName>
</protein>
<keyword evidence="7" id="KW-1185">Reference proteome</keyword>
<dbReference type="OrthoDB" id="9801052at2"/>
<keyword evidence="4 5" id="KW-0663">Pyridoxal phosphate</keyword>
<dbReference type="RefSeq" id="WP_135029492.1">
    <property type="nucleotide sequence ID" value="NZ_BMLA01000005.1"/>
</dbReference>
<dbReference type="PIRSF" id="PIRSF000521">
    <property type="entry name" value="Transaminase_4ab_Lys_Orn"/>
    <property type="match status" value="1"/>
</dbReference>
<dbReference type="InterPro" id="IPR015421">
    <property type="entry name" value="PyrdxlP-dep_Trfase_major"/>
</dbReference>
<comment type="similarity">
    <text evidence="5">Belongs to the class-III pyridoxal-phosphate-dependent aminotransferase family.</text>
</comment>
<reference evidence="6 7" key="1">
    <citation type="submission" date="2020-08" db="EMBL/GenBank/DDBJ databases">
        <title>Sequencing the genomes of 1000 actinobacteria strains.</title>
        <authorList>
            <person name="Klenk H.-P."/>
        </authorList>
    </citation>
    <scope>NUCLEOTIDE SEQUENCE [LARGE SCALE GENOMIC DNA]</scope>
    <source>
        <strain evidence="6 7">DSM 19079</strain>
    </source>
</reference>
<dbReference type="InterPro" id="IPR050103">
    <property type="entry name" value="Class-III_PLP-dep_AT"/>
</dbReference>
<dbReference type="NCBIfam" id="NF002874">
    <property type="entry name" value="PRK03244.1"/>
    <property type="match status" value="1"/>
</dbReference>
<sequence length="426" mass="43633">MSTTQDALLTRYADSLTGVFGRPARVLVRGEGVHVWDADGRRYTDLLAGIAVNSLGHAHPAVVRAVREQIAGLGHVSNLFTSEPQIRLAEELLAVADAPAGSTVFFANSGTEANEAAFKLARRHGGQDPSGSRTRVIALERAFHGRTMGALALTHKKAYRAPFEPLPGGVEHVPGGDVDALRAALAPDASGATVAAVVLEPVQGEAGVHGWPVGYLAQVRALTREAGALMILDEVQSGMGRTGTWFGFQNPSVTGSDDPVLPDAFTLAKGLGGGVPIGALVCVGPEVSGLLSAGQHGTTFGGNPLATAAGLAVLETIRSEGLLEHVRAAGERAAKLLADLPEVAAVRAHGLWIGVDLAAPRGPVPDGGLAPAVVAAGLEAGWILNATGPDTLRLAPPLIIAAEDLERFVELLPALVAAATTEGDPS</sequence>
<dbReference type="Pfam" id="PF00202">
    <property type="entry name" value="Aminotran_3"/>
    <property type="match status" value="1"/>
</dbReference>
<evidence type="ECO:0000256" key="5">
    <source>
        <dbReference type="RuleBase" id="RU003560"/>
    </source>
</evidence>
<dbReference type="InterPro" id="IPR015424">
    <property type="entry name" value="PyrdxlP-dep_Trfase"/>
</dbReference>
<dbReference type="FunFam" id="3.40.640.10:FF:000004">
    <property type="entry name" value="Acetylornithine aminotransferase"/>
    <property type="match status" value="1"/>
</dbReference>
<proteinExistence type="inferred from homology"/>
<dbReference type="Gene3D" id="3.40.640.10">
    <property type="entry name" value="Type I PLP-dependent aspartate aminotransferase-like (Major domain)"/>
    <property type="match status" value="1"/>
</dbReference>
<dbReference type="GO" id="GO:0030170">
    <property type="term" value="F:pyridoxal phosphate binding"/>
    <property type="evidence" value="ECO:0007669"/>
    <property type="project" value="InterPro"/>
</dbReference>
<evidence type="ECO:0000256" key="4">
    <source>
        <dbReference type="ARBA" id="ARBA00022898"/>
    </source>
</evidence>
<organism evidence="6 7">
    <name type="scientific">Micrococcus flavus</name>
    <dbReference type="NCBI Taxonomy" id="384602"/>
    <lineage>
        <taxon>Bacteria</taxon>
        <taxon>Bacillati</taxon>
        <taxon>Actinomycetota</taxon>
        <taxon>Actinomycetes</taxon>
        <taxon>Micrococcales</taxon>
        <taxon>Micrococcaceae</taxon>
        <taxon>Micrococcus</taxon>
    </lineage>
</organism>
<dbReference type="Gene3D" id="3.90.1150.10">
    <property type="entry name" value="Aspartate Aminotransferase, domain 1"/>
    <property type="match status" value="1"/>
</dbReference>